<evidence type="ECO:0000256" key="2">
    <source>
        <dbReference type="ARBA" id="ARBA00023125"/>
    </source>
</evidence>
<dbReference type="EMBL" id="JAGYPN010000001">
    <property type="protein sequence ID" value="MBS4221730.1"/>
    <property type="molecule type" value="Genomic_DNA"/>
</dbReference>
<dbReference type="RefSeq" id="WP_213096732.1">
    <property type="nucleotide sequence ID" value="NZ_JAGYPN010000001.1"/>
</dbReference>
<dbReference type="Gene3D" id="3.40.1410.10">
    <property type="entry name" value="Chorismate lyase-like"/>
    <property type="match status" value="1"/>
</dbReference>
<dbReference type="GO" id="GO:0045892">
    <property type="term" value="P:negative regulation of DNA-templated transcription"/>
    <property type="evidence" value="ECO:0007669"/>
    <property type="project" value="TreeGrafter"/>
</dbReference>
<keyword evidence="1" id="KW-0805">Transcription regulation</keyword>
<dbReference type="InterPro" id="IPR028978">
    <property type="entry name" value="Chorismate_lyase_/UTRA_dom_sf"/>
</dbReference>
<organism evidence="5 6">
    <name type="scientific">Lederbergia citrea</name>
    <dbReference type="NCBI Taxonomy" id="2833581"/>
    <lineage>
        <taxon>Bacteria</taxon>
        <taxon>Bacillati</taxon>
        <taxon>Bacillota</taxon>
        <taxon>Bacilli</taxon>
        <taxon>Bacillales</taxon>
        <taxon>Bacillaceae</taxon>
        <taxon>Lederbergia</taxon>
    </lineage>
</organism>
<comment type="caution">
    <text evidence="5">The sequence shown here is derived from an EMBL/GenBank/DDBJ whole genome shotgun (WGS) entry which is preliminary data.</text>
</comment>
<dbReference type="InterPro" id="IPR011663">
    <property type="entry name" value="UTRA"/>
</dbReference>
<name>A0A942Z3U9_9BACI</name>
<evidence type="ECO:0000313" key="5">
    <source>
        <dbReference type="EMBL" id="MBS4221730.1"/>
    </source>
</evidence>
<dbReference type="SMART" id="SM00866">
    <property type="entry name" value="UTRA"/>
    <property type="match status" value="1"/>
</dbReference>
<evidence type="ECO:0000256" key="1">
    <source>
        <dbReference type="ARBA" id="ARBA00023015"/>
    </source>
</evidence>
<evidence type="ECO:0000256" key="3">
    <source>
        <dbReference type="ARBA" id="ARBA00023163"/>
    </source>
</evidence>
<dbReference type="InterPro" id="IPR036388">
    <property type="entry name" value="WH-like_DNA-bd_sf"/>
</dbReference>
<sequence length="247" mass="28470">MILTDAINKSSPLPLYYQLKELIKKEIEYGKLNPGDMIPSERDFVEWFEISRPTVRQAINELVNEGILNRKKGLGTFVAKPKISQSFLENLTSFQNEMKAKGLPYATKVIEIKEVPSSRELESIFGKNYSSFIYMKRLRFIKENPVVVVSTYIPKLLAPGLKDEDLTNVSLYETLQTKYDLKINRATRVMESVIASDEDVKWLELENVAAVMFIKTIGYLEDDRIFEYSIAKYRGDLTKFTLNLSIQ</sequence>
<dbReference type="Pfam" id="PF00392">
    <property type="entry name" value="GntR"/>
    <property type="match status" value="1"/>
</dbReference>
<dbReference type="FunFam" id="1.10.10.10:FF:000079">
    <property type="entry name" value="GntR family transcriptional regulator"/>
    <property type="match status" value="1"/>
</dbReference>
<dbReference type="GO" id="GO:0003677">
    <property type="term" value="F:DNA binding"/>
    <property type="evidence" value="ECO:0007669"/>
    <property type="project" value="UniProtKB-KW"/>
</dbReference>
<evidence type="ECO:0000313" key="6">
    <source>
        <dbReference type="Proteomes" id="UP000676456"/>
    </source>
</evidence>
<proteinExistence type="predicted"/>
<dbReference type="Proteomes" id="UP000676456">
    <property type="component" value="Unassembled WGS sequence"/>
</dbReference>
<dbReference type="PANTHER" id="PTHR44846">
    <property type="entry name" value="MANNOSYL-D-GLYCERATE TRANSPORT/METABOLISM SYSTEM REPRESSOR MNGR-RELATED"/>
    <property type="match status" value="1"/>
</dbReference>
<dbReference type="PRINTS" id="PR00035">
    <property type="entry name" value="HTHGNTR"/>
</dbReference>
<dbReference type="Gene3D" id="1.10.10.10">
    <property type="entry name" value="Winged helix-like DNA-binding domain superfamily/Winged helix DNA-binding domain"/>
    <property type="match status" value="1"/>
</dbReference>
<evidence type="ECO:0000259" key="4">
    <source>
        <dbReference type="PROSITE" id="PS50949"/>
    </source>
</evidence>
<dbReference type="PROSITE" id="PS50949">
    <property type="entry name" value="HTH_GNTR"/>
    <property type="match status" value="1"/>
</dbReference>
<dbReference type="InterPro" id="IPR036390">
    <property type="entry name" value="WH_DNA-bd_sf"/>
</dbReference>
<gene>
    <name evidence="5" type="ORF">KHA91_03010</name>
</gene>
<dbReference type="SUPFAM" id="SSF46785">
    <property type="entry name" value="Winged helix' DNA-binding domain"/>
    <property type="match status" value="1"/>
</dbReference>
<keyword evidence="2" id="KW-0238">DNA-binding</keyword>
<keyword evidence="3" id="KW-0804">Transcription</keyword>
<dbReference type="CDD" id="cd07377">
    <property type="entry name" value="WHTH_GntR"/>
    <property type="match status" value="1"/>
</dbReference>
<keyword evidence="6" id="KW-1185">Reference proteome</keyword>
<protein>
    <submittedName>
        <fullName evidence="5">GntR family transcriptional regulator</fullName>
    </submittedName>
</protein>
<feature type="domain" description="HTH gntR-type" evidence="4">
    <location>
        <begin position="13"/>
        <end position="81"/>
    </location>
</feature>
<dbReference type="SMART" id="SM00345">
    <property type="entry name" value="HTH_GNTR"/>
    <property type="match status" value="1"/>
</dbReference>
<dbReference type="AlphaFoldDB" id="A0A942Z3U9"/>
<dbReference type="Pfam" id="PF07702">
    <property type="entry name" value="UTRA"/>
    <property type="match status" value="1"/>
</dbReference>
<accession>A0A942Z3U9</accession>
<reference evidence="5 6" key="1">
    <citation type="submission" date="2021-05" db="EMBL/GenBank/DDBJ databases">
        <title>Novel Bacillus species.</title>
        <authorList>
            <person name="Liu G."/>
        </authorList>
    </citation>
    <scope>NUCLEOTIDE SEQUENCE [LARGE SCALE GENOMIC DNA]</scope>
    <source>
        <strain evidence="5 6">FJAT-49682</strain>
    </source>
</reference>
<dbReference type="InterPro" id="IPR050679">
    <property type="entry name" value="Bact_HTH_transcr_reg"/>
</dbReference>
<dbReference type="PANTHER" id="PTHR44846:SF1">
    <property type="entry name" value="MANNOSYL-D-GLYCERATE TRANSPORT_METABOLISM SYSTEM REPRESSOR MNGR-RELATED"/>
    <property type="match status" value="1"/>
</dbReference>
<dbReference type="InterPro" id="IPR000524">
    <property type="entry name" value="Tscrpt_reg_HTH_GntR"/>
</dbReference>
<dbReference type="SUPFAM" id="SSF64288">
    <property type="entry name" value="Chorismate lyase-like"/>
    <property type="match status" value="1"/>
</dbReference>
<dbReference type="GO" id="GO:0003700">
    <property type="term" value="F:DNA-binding transcription factor activity"/>
    <property type="evidence" value="ECO:0007669"/>
    <property type="project" value="InterPro"/>
</dbReference>